<dbReference type="InterPro" id="IPR027463">
    <property type="entry name" value="AcrB_DN_DC_subdom"/>
</dbReference>
<reference evidence="2" key="1">
    <citation type="submission" date="2022-10" db="EMBL/GenBank/DDBJ databases">
        <title>Roseovarius pelagicus sp. nov., isolated from Arctic seawater.</title>
        <authorList>
            <person name="Hong Y.W."/>
            <person name="Hwang C.Y."/>
        </authorList>
    </citation>
    <scope>NUCLEOTIDE SEQUENCE</scope>
    <source>
        <strain evidence="2">HL-MP18</strain>
    </source>
</reference>
<proteinExistence type="predicted"/>
<feature type="transmembrane region" description="Helical" evidence="1">
    <location>
        <begin position="385"/>
        <end position="409"/>
    </location>
</feature>
<dbReference type="SUPFAM" id="SSF82714">
    <property type="entry name" value="Multidrug efflux transporter AcrB TolC docking domain, DN and DC subdomains"/>
    <property type="match status" value="2"/>
</dbReference>
<feature type="transmembrane region" description="Helical" evidence="1">
    <location>
        <begin position="359"/>
        <end position="379"/>
    </location>
</feature>
<evidence type="ECO:0000313" key="3">
    <source>
        <dbReference type="Proteomes" id="UP001064087"/>
    </source>
</evidence>
<name>A0ABY6DCZ3_9RHOB</name>
<dbReference type="Gene3D" id="3.30.70.1320">
    <property type="entry name" value="Multidrug efflux transporter AcrB pore domain like"/>
    <property type="match status" value="1"/>
</dbReference>
<dbReference type="Gene3D" id="1.20.1640.10">
    <property type="entry name" value="Multidrug efflux transporter AcrB transmembrane domain"/>
    <property type="match status" value="2"/>
</dbReference>
<dbReference type="SUPFAM" id="SSF82693">
    <property type="entry name" value="Multidrug efflux transporter AcrB pore domain, PN1, PN2, PC1 and PC2 subdomains"/>
    <property type="match status" value="3"/>
</dbReference>
<accession>A0ABY6DCZ3</accession>
<keyword evidence="1" id="KW-0812">Transmembrane</keyword>
<feature type="transmembrane region" description="Helical" evidence="1">
    <location>
        <begin position="872"/>
        <end position="891"/>
    </location>
</feature>
<keyword evidence="1" id="KW-1133">Transmembrane helix</keyword>
<dbReference type="Gene3D" id="3.30.70.1430">
    <property type="entry name" value="Multidrug efflux transporter AcrB pore domain"/>
    <property type="match status" value="2"/>
</dbReference>
<keyword evidence="3" id="KW-1185">Reference proteome</keyword>
<dbReference type="Gene3D" id="3.30.2090.10">
    <property type="entry name" value="Multidrug efflux transporter AcrB TolC docking domain, DN and DC subdomains"/>
    <property type="match status" value="2"/>
</dbReference>
<dbReference type="Pfam" id="PF00873">
    <property type="entry name" value="ACR_tran"/>
    <property type="match status" value="1"/>
</dbReference>
<dbReference type="PANTHER" id="PTHR32063">
    <property type="match status" value="1"/>
</dbReference>
<feature type="transmembrane region" description="Helical" evidence="1">
    <location>
        <begin position="16"/>
        <end position="37"/>
    </location>
</feature>
<sequence length="1030" mass="108887">MTLGGRGLSELSVRRPYMAAVMSLLIVIAGIGALFGVEIRELPDVDRPVVSVRANYPGSSPTTVDAEVASLVEGAVARVAGVEAVRTSSEEGNFRLRVEFGPGRDLATASNDVREAVSRVENRLPSGVEDLFVVKSEQDANPIMDIAVWSNSRSVDALTRLVEDAIATEFTAVDGVAEVVLFGDRERVLRVGVKPDRLAAFGLSIGEVADVLQAAQFDVPVGSFASGPLEVLVRADATVADPKRIEDLMLRDKVRLGDVAEVYFSMATADSIARLNGRQVISLGIVRQAQSNTVQISSDVRRAIEQLKLRFPDLGFQISSDDAVFIEGSIAEVLKTLVLALFIVIAVIWVFFGQLRATLIPTITIPIALIGSVAGIWLMGFSINLVTLLALVLATGLVVDDAIVVTENIQRRQQEGMGPRAAAVIGSGQVFFAVIATTLTLIAVFVPISFLPGDAGRLFTEFGFVLAVTVAISSFVALTMCPMLASRTGKLGGDDGLFAAIGRPIAKLYAALIGPMVRAPLVTLVAAGMLAGGAALVYDELGEELVPPEDRGFVNVWLQGPDGTGLEYTDRQVVQVENTLRPYVEQGVAQGLYSITGRYDLNRGSIGVRLVPWNQRDIGQGEIEAAIRDDLNALPGARARAWPGNSLGLRGGSGGGLSIALLGPTHPEIAEAAEDFAIRLEDVNGVSGIRVQYQATQPQLSIGVDRERASDLGVPMSTLSATLRALIDEAEIAELTIGDEAVPILLQSTAGAVRDPVDLMNLYVRSDDGDLVPLSQIVSLDEKGVAAELDRHAQRRAVEIDASVATEITLREVIDDVRLLAQETLPDGIGLIFLGEAASLDETSSAMMVTYVIALLVVFLVLLAQFESLTSALVVMTTVPFGVCAAIYALLLTDTTINIYSQIGVLMLIGVMAKNGILLVEFADQLRDQGMSVVDAAYEAALARLRPISMTLICTVMSGLPLILGGGPGAEARAAIGWVIVGGLGMAAVFTLFLTPAAYALVSGLSGSRASSAEALEKELRAVNSGEPAE</sequence>
<evidence type="ECO:0000256" key="1">
    <source>
        <dbReference type="SAM" id="Phobius"/>
    </source>
</evidence>
<dbReference type="Proteomes" id="UP001064087">
    <property type="component" value="Chromosome"/>
</dbReference>
<feature type="transmembrane region" description="Helical" evidence="1">
    <location>
        <begin position="848"/>
        <end position="866"/>
    </location>
</feature>
<evidence type="ECO:0000313" key="2">
    <source>
        <dbReference type="EMBL" id="UXX83073.1"/>
    </source>
</evidence>
<dbReference type="PANTHER" id="PTHR32063:SF14">
    <property type="entry name" value="BLL4319 PROTEIN"/>
    <property type="match status" value="1"/>
</dbReference>
<organism evidence="2 3">
    <name type="scientific">Roseovarius pelagicus</name>
    <dbReference type="NCBI Taxonomy" id="2980108"/>
    <lineage>
        <taxon>Bacteria</taxon>
        <taxon>Pseudomonadati</taxon>
        <taxon>Pseudomonadota</taxon>
        <taxon>Alphaproteobacteria</taxon>
        <taxon>Rhodobacterales</taxon>
        <taxon>Roseobacteraceae</taxon>
        <taxon>Roseovarius</taxon>
    </lineage>
</organism>
<feature type="transmembrane region" description="Helical" evidence="1">
    <location>
        <begin position="976"/>
        <end position="1002"/>
    </location>
</feature>
<feature type="transmembrane region" description="Helical" evidence="1">
    <location>
        <begin position="903"/>
        <end position="923"/>
    </location>
</feature>
<feature type="transmembrane region" description="Helical" evidence="1">
    <location>
        <begin position="333"/>
        <end position="352"/>
    </location>
</feature>
<dbReference type="RefSeq" id="WP_263047789.1">
    <property type="nucleotide sequence ID" value="NZ_CP106738.1"/>
</dbReference>
<protein>
    <submittedName>
        <fullName evidence="2">Efflux RND transporter permease subunit</fullName>
    </submittedName>
</protein>
<feature type="transmembrane region" description="Helical" evidence="1">
    <location>
        <begin position="519"/>
        <end position="538"/>
    </location>
</feature>
<dbReference type="PRINTS" id="PR00702">
    <property type="entry name" value="ACRIFLAVINRP"/>
</dbReference>
<feature type="transmembrane region" description="Helical" evidence="1">
    <location>
        <begin position="943"/>
        <end position="964"/>
    </location>
</feature>
<dbReference type="InterPro" id="IPR001036">
    <property type="entry name" value="Acrflvin-R"/>
</dbReference>
<gene>
    <name evidence="2" type="ORF">N7U68_18665</name>
</gene>
<feature type="transmembrane region" description="Helical" evidence="1">
    <location>
        <begin position="430"/>
        <end position="450"/>
    </location>
</feature>
<dbReference type="SUPFAM" id="SSF82866">
    <property type="entry name" value="Multidrug efflux transporter AcrB transmembrane domain"/>
    <property type="match status" value="2"/>
</dbReference>
<dbReference type="EMBL" id="CP106738">
    <property type="protein sequence ID" value="UXX83073.1"/>
    <property type="molecule type" value="Genomic_DNA"/>
</dbReference>
<keyword evidence="1" id="KW-0472">Membrane</keyword>
<feature type="transmembrane region" description="Helical" evidence="1">
    <location>
        <begin position="462"/>
        <end position="484"/>
    </location>
</feature>
<dbReference type="Gene3D" id="3.30.70.1440">
    <property type="entry name" value="Multidrug efflux transporter AcrB pore domain"/>
    <property type="match status" value="1"/>
</dbReference>